<dbReference type="Proteomes" id="UP001176521">
    <property type="component" value="Unassembled WGS sequence"/>
</dbReference>
<dbReference type="InterPro" id="IPR038910">
    <property type="entry name" value="Hua1-like"/>
</dbReference>
<evidence type="ECO:0000313" key="2">
    <source>
        <dbReference type="EMBL" id="KAK0535654.1"/>
    </source>
</evidence>
<feature type="region of interest" description="Disordered" evidence="1">
    <location>
        <begin position="395"/>
        <end position="470"/>
    </location>
</feature>
<dbReference type="EMBL" id="JAPDMQ010000091">
    <property type="protein sequence ID" value="KAK0535654.1"/>
    <property type="molecule type" value="Genomic_DNA"/>
</dbReference>
<feature type="compositionally biased region" description="Low complexity" evidence="1">
    <location>
        <begin position="136"/>
        <end position="153"/>
    </location>
</feature>
<feature type="compositionally biased region" description="Pro residues" evidence="1">
    <location>
        <begin position="560"/>
        <end position="570"/>
    </location>
</feature>
<feature type="compositionally biased region" description="Basic and acidic residues" evidence="1">
    <location>
        <begin position="24"/>
        <end position="33"/>
    </location>
</feature>
<feature type="region of interest" description="Disordered" evidence="1">
    <location>
        <begin position="1"/>
        <end position="110"/>
    </location>
</feature>
<feature type="region of interest" description="Disordered" evidence="1">
    <location>
        <begin position="487"/>
        <end position="603"/>
    </location>
</feature>
<feature type="compositionally biased region" description="Low complexity" evidence="1">
    <location>
        <begin position="241"/>
        <end position="261"/>
    </location>
</feature>
<sequence>MAAAAAAAGADSSKKNSGAADADELLRQAEQHFPENPFADEVAAAQSHGQAQDQPQSQGQGQDQGEGHGHGQAQGQSQGQSTQKAAAIGDKNPFRALLGANHTGSSASTQHSGVFDLSALDAQLPATQHKTGSGNGPSSAAAATGDAASASTYAPPPPPQLPPSLATPTADPETSSIASSASHSMSTHVRAASSPSSAGVPSAPTSSYAPPTGPPPEHSTSHATPAASSYAPPSGPPPPSSSHTQSHQRVASSPASGSSSQPAPPAYVPTNVPTPGAPLLRKGKLLVYPRGLAPCPKCRNTGYKYDDPTHPCRGCWSRYGETVTSLLARHGSFDRVPGVLQAPLPNFQPHGRHPHHGSQSVAGYPGAGAMASRNSYRYMDNAYDPGFGHGMHTPTMPAWLRNSQDSAPLGPSSSFRPPAGPPPAPPARPPVNRTEEARQAEARTGATQRQSSTGGGEPTGDEGVSAEGEVPPSYDEAVAAAAEGRTLEPQHVPPPTHHSARPGRTSAPPASSSSAAAHAAPPRPSGLYSGPGPASPYAPPPGPPHQHHHHPHHYPAQPMHGPPAVGPPEAPYGMAPVPNVHYVDSRRRPPPGAIVVRPGDPRIGGRLCYNCGGDGMVSAP</sequence>
<feature type="compositionally biased region" description="Pro residues" evidence="1">
    <location>
        <begin position="533"/>
        <end position="544"/>
    </location>
</feature>
<feature type="compositionally biased region" description="Low complexity" evidence="1">
    <location>
        <begin position="45"/>
        <end position="63"/>
    </location>
</feature>
<reference evidence="2" key="1">
    <citation type="journal article" date="2023" name="PhytoFront">
        <title>Draft Genome Resources of Seven Strains of Tilletia horrida, Causal Agent of Kernel Smut of Rice.</title>
        <authorList>
            <person name="Khanal S."/>
            <person name="Antony Babu S."/>
            <person name="Zhou X.G."/>
        </authorList>
    </citation>
    <scope>NUCLEOTIDE SEQUENCE</scope>
    <source>
        <strain evidence="2">TX3</strain>
    </source>
</reference>
<feature type="compositionally biased region" description="Low complexity" evidence="1">
    <location>
        <begin position="163"/>
        <end position="210"/>
    </location>
</feature>
<dbReference type="PANTHER" id="PTHR28031:SF1">
    <property type="entry name" value="PROLINE-RICH PROTEIN HUA1"/>
    <property type="match status" value="1"/>
</dbReference>
<comment type="caution">
    <text evidence="2">The sequence shown here is derived from an EMBL/GenBank/DDBJ whole genome shotgun (WGS) entry which is preliminary data.</text>
</comment>
<proteinExistence type="predicted"/>
<feature type="compositionally biased region" description="Low complexity" evidence="1">
    <location>
        <begin position="71"/>
        <end position="80"/>
    </location>
</feature>
<keyword evidence="3" id="KW-1185">Reference proteome</keyword>
<feature type="region of interest" description="Disordered" evidence="1">
    <location>
        <begin position="125"/>
        <end position="275"/>
    </location>
</feature>
<gene>
    <name evidence="2" type="ORF">OC842_002238</name>
</gene>
<evidence type="ECO:0000256" key="1">
    <source>
        <dbReference type="SAM" id="MobiDB-lite"/>
    </source>
</evidence>
<feature type="compositionally biased region" description="Low complexity" evidence="1">
    <location>
        <begin position="502"/>
        <end position="520"/>
    </location>
</feature>
<accession>A0AAN6GG96</accession>
<name>A0AAN6GG96_9BASI</name>
<feature type="compositionally biased region" description="Low complexity" evidence="1">
    <location>
        <begin position="1"/>
        <end position="20"/>
    </location>
</feature>
<dbReference type="GO" id="GO:0005737">
    <property type="term" value="C:cytoplasm"/>
    <property type="evidence" value="ECO:0007669"/>
    <property type="project" value="TreeGrafter"/>
</dbReference>
<dbReference type="AlphaFoldDB" id="A0AAN6GG96"/>
<feature type="compositionally biased region" description="Low complexity" evidence="1">
    <location>
        <begin position="221"/>
        <end position="232"/>
    </location>
</feature>
<protein>
    <submittedName>
        <fullName evidence="2">Uncharacterized protein</fullName>
    </submittedName>
</protein>
<feature type="compositionally biased region" description="Pro residues" evidence="1">
    <location>
        <begin position="418"/>
        <end position="429"/>
    </location>
</feature>
<evidence type="ECO:0000313" key="3">
    <source>
        <dbReference type="Proteomes" id="UP001176521"/>
    </source>
</evidence>
<feature type="region of interest" description="Disordered" evidence="1">
    <location>
        <begin position="347"/>
        <end position="366"/>
    </location>
</feature>
<organism evidence="2 3">
    <name type="scientific">Tilletia horrida</name>
    <dbReference type="NCBI Taxonomy" id="155126"/>
    <lineage>
        <taxon>Eukaryota</taxon>
        <taxon>Fungi</taxon>
        <taxon>Dikarya</taxon>
        <taxon>Basidiomycota</taxon>
        <taxon>Ustilaginomycotina</taxon>
        <taxon>Exobasidiomycetes</taxon>
        <taxon>Tilletiales</taxon>
        <taxon>Tilletiaceae</taxon>
        <taxon>Tilletia</taxon>
    </lineage>
</organism>
<dbReference type="PANTHER" id="PTHR28031">
    <property type="entry name" value="PROLINE-RICH PROTEIN HUA1"/>
    <property type="match status" value="1"/>
</dbReference>